<name>A0A3N4IKG2_ASCIM</name>
<dbReference type="GO" id="GO:0016020">
    <property type="term" value="C:membrane"/>
    <property type="evidence" value="ECO:0007669"/>
    <property type="project" value="UniProtKB-SubCell"/>
</dbReference>
<evidence type="ECO:0000256" key="5">
    <source>
        <dbReference type="SAM" id="MobiDB-lite"/>
    </source>
</evidence>
<evidence type="ECO:0000256" key="3">
    <source>
        <dbReference type="ARBA" id="ARBA00022989"/>
    </source>
</evidence>
<dbReference type="EMBL" id="ML119674">
    <property type="protein sequence ID" value="RPA82114.1"/>
    <property type="molecule type" value="Genomic_DNA"/>
</dbReference>
<protein>
    <submittedName>
        <fullName evidence="8">Uncharacterized protein</fullName>
    </submittedName>
</protein>
<evidence type="ECO:0000259" key="6">
    <source>
        <dbReference type="PROSITE" id="PS50003"/>
    </source>
</evidence>
<keyword evidence="9" id="KW-1185">Reference proteome</keyword>
<dbReference type="Pfam" id="PF00169">
    <property type="entry name" value="PH"/>
    <property type="match status" value="1"/>
</dbReference>
<evidence type="ECO:0000259" key="7">
    <source>
        <dbReference type="PROSITE" id="PS51778"/>
    </source>
</evidence>
<dbReference type="InterPro" id="IPR027267">
    <property type="entry name" value="AH/BAR_dom_sf"/>
</dbReference>
<keyword evidence="2" id="KW-0812">Transmembrane</keyword>
<accession>A0A3N4IKG2</accession>
<organism evidence="8 9">
    <name type="scientific">Ascobolus immersus RN42</name>
    <dbReference type="NCBI Taxonomy" id="1160509"/>
    <lineage>
        <taxon>Eukaryota</taxon>
        <taxon>Fungi</taxon>
        <taxon>Dikarya</taxon>
        <taxon>Ascomycota</taxon>
        <taxon>Pezizomycotina</taxon>
        <taxon>Pezizomycetes</taxon>
        <taxon>Pezizales</taxon>
        <taxon>Ascobolaceae</taxon>
        <taxon>Ascobolus</taxon>
    </lineage>
</organism>
<evidence type="ECO:0000256" key="4">
    <source>
        <dbReference type="ARBA" id="ARBA00023136"/>
    </source>
</evidence>
<evidence type="ECO:0000256" key="1">
    <source>
        <dbReference type="ARBA" id="ARBA00004370"/>
    </source>
</evidence>
<keyword evidence="4" id="KW-0472">Membrane</keyword>
<evidence type="ECO:0000313" key="8">
    <source>
        <dbReference type="EMBL" id="RPA82114.1"/>
    </source>
</evidence>
<feature type="region of interest" description="Disordered" evidence="5">
    <location>
        <begin position="442"/>
        <end position="480"/>
    </location>
</feature>
<dbReference type="Proteomes" id="UP000275078">
    <property type="component" value="Unassembled WGS sequence"/>
</dbReference>
<dbReference type="OrthoDB" id="10070851at2759"/>
<dbReference type="CDD" id="cd07609">
    <property type="entry name" value="BAR_SIP3_fungi"/>
    <property type="match status" value="1"/>
</dbReference>
<gene>
    <name evidence="8" type="ORF">BJ508DRAFT_414367</name>
</gene>
<comment type="subcellular location">
    <subcellularLocation>
        <location evidence="1">Membrane</location>
    </subcellularLocation>
</comment>
<dbReference type="Gene3D" id="1.20.1270.60">
    <property type="entry name" value="Arfaptin homology (AH) domain/BAR domain"/>
    <property type="match status" value="1"/>
</dbReference>
<dbReference type="Gene3D" id="2.30.29.30">
    <property type="entry name" value="Pleckstrin-homology domain (PH domain)/Phosphotyrosine-binding domain (PTB)"/>
    <property type="match status" value="1"/>
</dbReference>
<keyword evidence="3" id="KW-1133">Transmembrane helix</keyword>
<dbReference type="CDD" id="cd13280">
    <property type="entry name" value="PH_SIP3"/>
    <property type="match status" value="1"/>
</dbReference>
<evidence type="ECO:0000256" key="2">
    <source>
        <dbReference type="ARBA" id="ARBA00022692"/>
    </source>
</evidence>
<dbReference type="PANTHER" id="PTHR14248">
    <property type="entry name" value="CYCLIN Y, ISOFORM A"/>
    <property type="match status" value="1"/>
</dbReference>
<feature type="region of interest" description="Disordered" evidence="5">
    <location>
        <begin position="556"/>
        <end position="575"/>
    </location>
</feature>
<evidence type="ECO:0000313" key="9">
    <source>
        <dbReference type="Proteomes" id="UP000275078"/>
    </source>
</evidence>
<dbReference type="SUPFAM" id="SSF50729">
    <property type="entry name" value="PH domain-like"/>
    <property type="match status" value="1"/>
</dbReference>
<dbReference type="PROSITE" id="PS51778">
    <property type="entry name" value="VAST"/>
    <property type="match status" value="1"/>
</dbReference>
<dbReference type="STRING" id="1160509.A0A3N4IKG2"/>
<dbReference type="Pfam" id="PF16016">
    <property type="entry name" value="VASt"/>
    <property type="match status" value="1"/>
</dbReference>
<dbReference type="Pfam" id="PF16746">
    <property type="entry name" value="BAR_3"/>
    <property type="match status" value="1"/>
</dbReference>
<dbReference type="InterPro" id="IPR001849">
    <property type="entry name" value="PH_domain"/>
</dbReference>
<feature type="region of interest" description="Disordered" evidence="5">
    <location>
        <begin position="1222"/>
        <end position="1253"/>
    </location>
</feature>
<dbReference type="GO" id="GO:0005737">
    <property type="term" value="C:cytoplasm"/>
    <property type="evidence" value="ECO:0007669"/>
    <property type="project" value="InterPro"/>
</dbReference>
<dbReference type="SMART" id="SM00233">
    <property type="entry name" value="PH"/>
    <property type="match status" value="1"/>
</dbReference>
<dbReference type="InterPro" id="IPR004148">
    <property type="entry name" value="BAR_dom"/>
</dbReference>
<dbReference type="InterPro" id="IPR039463">
    <property type="entry name" value="Sip3/Lam1_BAR"/>
</dbReference>
<feature type="domain" description="VASt" evidence="7">
    <location>
        <begin position="799"/>
        <end position="975"/>
    </location>
</feature>
<dbReference type="InterPro" id="IPR011993">
    <property type="entry name" value="PH-like_dom_sf"/>
</dbReference>
<proteinExistence type="predicted"/>
<feature type="compositionally biased region" description="Polar residues" evidence="5">
    <location>
        <begin position="469"/>
        <end position="480"/>
    </location>
</feature>
<feature type="domain" description="PH" evidence="6">
    <location>
        <begin position="295"/>
        <end position="396"/>
    </location>
</feature>
<reference evidence="8 9" key="1">
    <citation type="journal article" date="2018" name="Nat. Ecol. Evol.">
        <title>Pezizomycetes genomes reveal the molecular basis of ectomycorrhizal truffle lifestyle.</title>
        <authorList>
            <person name="Murat C."/>
            <person name="Payen T."/>
            <person name="Noel B."/>
            <person name="Kuo A."/>
            <person name="Morin E."/>
            <person name="Chen J."/>
            <person name="Kohler A."/>
            <person name="Krizsan K."/>
            <person name="Balestrini R."/>
            <person name="Da Silva C."/>
            <person name="Montanini B."/>
            <person name="Hainaut M."/>
            <person name="Levati E."/>
            <person name="Barry K.W."/>
            <person name="Belfiori B."/>
            <person name="Cichocki N."/>
            <person name="Clum A."/>
            <person name="Dockter R.B."/>
            <person name="Fauchery L."/>
            <person name="Guy J."/>
            <person name="Iotti M."/>
            <person name="Le Tacon F."/>
            <person name="Lindquist E.A."/>
            <person name="Lipzen A."/>
            <person name="Malagnac F."/>
            <person name="Mello A."/>
            <person name="Molinier V."/>
            <person name="Miyauchi S."/>
            <person name="Poulain J."/>
            <person name="Riccioni C."/>
            <person name="Rubini A."/>
            <person name="Sitrit Y."/>
            <person name="Splivallo R."/>
            <person name="Traeger S."/>
            <person name="Wang M."/>
            <person name="Zifcakova L."/>
            <person name="Wipf D."/>
            <person name="Zambonelli A."/>
            <person name="Paolocci F."/>
            <person name="Nowrousian M."/>
            <person name="Ottonello S."/>
            <person name="Baldrian P."/>
            <person name="Spatafora J.W."/>
            <person name="Henrissat B."/>
            <person name="Nagy L.G."/>
            <person name="Aury J.M."/>
            <person name="Wincker P."/>
            <person name="Grigoriev I.V."/>
            <person name="Bonfante P."/>
            <person name="Martin F.M."/>
        </authorList>
    </citation>
    <scope>NUCLEOTIDE SEQUENCE [LARGE SCALE GENOMIC DNA]</scope>
    <source>
        <strain evidence="8 9">RN42</strain>
    </source>
</reference>
<dbReference type="SUPFAM" id="SSF103657">
    <property type="entry name" value="BAR/IMD domain-like"/>
    <property type="match status" value="1"/>
</dbReference>
<feature type="compositionally biased region" description="Low complexity" evidence="5">
    <location>
        <begin position="1223"/>
        <end position="1232"/>
    </location>
</feature>
<dbReference type="InterPro" id="IPR042067">
    <property type="entry name" value="Sip3_PH"/>
</dbReference>
<dbReference type="InterPro" id="IPR031968">
    <property type="entry name" value="VASt"/>
</dbReference>
<dbReference type="PROSITE" id="PS50003">
    <property type="entry name" value="PH_DOMAIN"/>
    <property type="match status" value="1"/>
</dbReference>
<sequence length="1284" mass="143841">MATGPVALQPIALKDAATDSPTFRAIVNYYAEQVDHVDRWLDGFVKTASRISIEMSGFEDALKQTLIKLIPTNVNETVVDHDFTLLAIQTFAEGASEFWSTIFHNARRFDALIVEPIVNLQKEELRIFKEAKRAVDTTQAKYDSSLARFLAQSKTKEPSALREDAFQVYEARKAYLKSALDFSVAASTLRAVLDKTLTTALTNQWAEHISARTTTSTVLGQHRRNMERVKAWSEDIAAHEKYFKQTLLNARREIEESSKKEFMPARELDEYSAVTVPYLVGKGLDKNSKEDQSIVKEKQGWLYFRTVTGKPARTVWTRRWFFLRDGIFGSLAGGVRSGSIEESEKIGVLLCNVKPAFQEDRRFCFEVKTKDNAIMLQAETQQDLTSWLDVFENAKRAALDSSSSSSSQAFAIIPSSTATSTITMQHHDLLSIAHNHTESVGLGFDKQQPLSPGGPNSLRPSVDERRVAQRSSGPTTSGLSALVTASTGTFVQTPANIGPGHALAHAATFHVGSGAPPMSPTKSTTLAPLTLANTVSPKALAKAAAVTATRSPLDVYGSRPTIERSTPSGHRKTLSLDTGSQAMEDGFDDEFDSGLPEDYPEVLRTQDSHFRTLFPEAPEKLPLLLVVRASWITSTKQSYPGRCYITAKTIYFFSHYFGMEFKTSLNLNNIYEVSGVYGKDFDQVYLDLEPESPVEGQIDRIGLRVFIETGRVVQRRLDLLVRNARGPRESAIGSKELLQKLETFAEEKEEGRRESLVSTMESPILDPKHTTSRINRPSHGRGRDVMLTLPSQPVIYTPPGVNHLSVEKIFELSAKALFHLIFGDRSSVFQTLYLERRAHDIVQGQWVPVPEETDGKFRRDFKYQIEYRNAFKQRKQASVVDHQTVDRMDEHLCYVVSDKKTPWHLPHHNKFMLITKVVITHVSKSRSKLAIYTTVDWSGIPSLARGMIEKQALEDLESDALDLADVVADTARQLGPNSRTKKAVDMFGDIGKEEPHVRVDGTIIRTQRTPIMHRQLSHMVWDNVLSFIESALTSLIVFIVAVGKKGFEIVTAQRVLILLLIGSTLFNGWLSTRSVSTYWHERKASKIISRLGVDVNPLMSKAIYLKDIEDMLSTGDSLARTSSKECYSKFIGNTEAVSNPNGRWEFAGRDFGSSATKRMAQALKRKRQNLAVYRNNLLVSLRLINRYEQDVVRAQWESWLVEENRKCAVVKNNFGRLLEKKAAQSSQQSSAATPFSSGQRGEQKPLGNFENKTNEELRAKVAETLGDYCRSCSEELESLNSNFS</sequence>